<reference evidence="4" key="2">
    <citation type="submission" date="2012-11" db="EMBL/GenBank/DDBJ databases">
        <authorList>
            <person name="Kuo A."/>
            <person name="Curtis B.A."/>
            <person name="Tanifuji G."/>
            <person name="Burki F."/>
            <person name="Gruber A."/>
            <person name="Irimia M."/>
            <person name="Maruyama S."/>
            <person name="Arias M.C."/>
            <person name="Ball S.G."/>
            <person name="Gile G.H."/>
            <person name="Hirakawa Y."/>
            <person name="Hopkins J.F."/>
            <person name="Rensing S.A."/>
            <person name="Schmutz J."/>
            <person name="Symeonidi A."/>
            <person name="Elias M."/>
            <person name="Eveleigh R.J."/>
            <person name="Herman E.K."/>
            <person name="Klute M.J."/>
            <person name="Nakayama T."/>
            <person name="Obornik M."/>
            <person name="Reyes-Prieto A."/>
            <person name="Armbrust E.V."/>
            <person name="Aves S.J."/>
            <person name="Beiko R.G."/>
            <person name="Coutinho P."/>
            <person name="Dacks J.B."/>
            <person name="Durnford D.G."/>
            <person name="Fast N.M."/>
            <person name="Green B.R."/>
            <person name="Grisdale C."/>
            <person name="Hempe F."/>
            <person name="Henrissat B."/>
            <person name="Hoppner M.P."/>
            <person name="Ishida K.-I."/>
            <person name="Kim E."/>
            <person name="Koreny L."/>
            <person name="Kroth P.G."/>
            <person name="Liu Y."/>
            <person name="Malik S.-B."/>
            <person name="Maier U.G."/>
            <person name="McRose D."/>
            <person name="Mock T."/>
            <person name="Neilson J.A."/>
            <person name="Onodera N.T."/>
            <person name="Poole A.M."/>
            <person name="Pritham E.J."/>
            <person name="Richards T.A."/>
            <person name="Rocap G."/>
            <person name="Roy S.W."/>
            <person name="Sarai C."/>
            <person name="Schaack S."/>
            <person name="Shirato S."/>
            <person name="Slamovits C.H."/>
            <person name="Spencer D.F."/>
            <person name="Suzuki S."/>
            <person name="Worden A.Z."/>
            <person name="Zauner S."/>
            <person name="Barry K."/>
            <person name="Bell C."/>
            <person name="Bharti A.K."/>
            <person name="Crow J.A."/>
            <person name="Grimwood J."/>
            <person name="Kramer R."/>
            <person name="Lindquist E."/>
            <person name="Lucas S."/>
            <person name="Salamov A."/>
            <person name="McFadden G.I."/>
            <person name="Lane C.E."/>
            <person name="Keeling P.J."/>
            <person name="Gray M.W."/>
            <person name="Grigoriev I.V."/>
            <person name="Archibald J.M."/>
        </authorList>
    </citation>
    <scope>NUCLEOTIDE SEQUENCE</scope>
    <source>
        <strain evidence="4">CCMP2712</strain>
    </source>
</reference>
<feature type="compositionally biased region" description="Basic and acidic residues" evidence="1">
    <location>
        <begin position="30"/>
        <end position="49"/>
    </location>
</feature>
<name>L1IIU7_GUITC</name>
<evidence type="ECO:0000313" key="3">
    <source>
        <dbReference type="EnsemblProtists" id="EKX35829"/>
    </source>
</evidence>
<dbReference type="Proteomes" id="UP000011087">
    <property type="component" value="Unassembled WGS sequence"/>
</dbReference>
<protein>
    <submittedName>
        <fullName evidence="2 3">Uncharacterized protein</fullName>
    </submittedName>
</protein>
<sequence length="212" mass="24007">MQENERLAEQRRQQKQMAGGKPQPQPSKDPVPERPKQNKSEPHARHEPPQKPPLRPSNGAHDAAQITDMINQMPKSGKFVFKKNNSAGEGQNLLRDHLGQGKKGAGTAPVQEEDVFFDDIIDVPSEQSQKHAMPPLPPGLGTSQQVCPHLDSAGRSQAWLNRLERKAEQGRRWRRYPLEPQGLWEVLVAQPQDRKQTQVRGLNERDEKRLRG</sequence>
<dbReference type="KEGG" id="gtt:GUITHDRAFT_155379"/>
<dbReference type="RefSeq" id="XP_005822809.1">
    <property type="nucleotide sequence ID" value="XM_005822752.1"/>
</dbReference>
<dbReference type="HOGENOM" id="CLU_1301744_0_0_1"/>
<gene>
    <name evidence="2" type="ORF">GUITHDRAFT_155379</name>
</gene>
<reference evidence="2 4" key="1">
    <citation type="journal article" date="2012" name="Nature">
        <title>Algal genomes reveal evolutionary mosaicism and the fate of nucleomorphs.</title>
        <authorList>
            <consortium name="DOE Joint Genome Institute"/>
            <person name="Curtis B.A."/>
            <person name="Tanifuji G."/>
            <person name="Burki F."/>
            <person name="Gruber A."/>
            <person name="Irimia M."/>
            <person name="Maruyama S."/>
            <person name="Arias M.C."/>
            <person name="Ball S.G."/>
            <person name="Gile G.H."/>
            <person name="Hirakawa Y."/>
            <person name="Hopkins J.F."/>
            <person name="Kuo A."/>
            <person name="Rensing S.A."/>
            <person name="Schmutz J."/>
            <person name="Symeonidi A."/>
            <person name="Elias M."/>
            <person name="Eveleigh R.J."/>
            <person name="Herman E.K."/>
            <person name="Klute M.J."/>
            <person name="Nakayama T."/>
            <person name="Obornik M."/>
            <person name="Reyes-Prieto A."/>
            <person name="Armbrust E.V."/>
            <person name="Aves S.J."/>
            <person name="Beiko R.G."/>
            <person name="Coutinho P."/>
            <person name="Dacks J.B."/>
            <person name="Durnford D.G."/>
            <person name="Fast N.M."/>
            <person name="Green B.R."/>
            <person name="Grisdale C.J."/>
            <person name="Hempel F."/>
            <person name="Henrissat B."/>
            <person name="Hoppner M.P."/>
            <person name="Ishida K."/>
            <person name="Kim E."/>
            <person name="Koreny L."/>
            <person name="Kroth P.G."/>
            <person name="Liu Y."/>
            <person name="Malik S.B."/>
            <person name="Maier U.G."/>
            <person name="McRose D."/>
            <person name="Mock T."/>
            <person name="Neilson J.A."/>
            <person name="Onodera N.T."/>
            <person name="Poole A.M."/>
            <person name="Pritham E.J."/>
            <person name="Richards T.A."/>
            <person name="Rocap G."/>
            <person name="Roy S.W."/>
            <person name="Sarai C."/>
            <person name="Schaack S."/>
            <person name="Shirato S."/>
            <person name="Slamovits C.H."/>
            <person name="Spencer D.F."/>
            <person name="Suzuki S."/>
            <person name="Worden A.Z."/>
            <person name="Zauner S."/>
            <person name="Barry K."/>
            <person name="Bell C."/>
            <person name="Bharti A.K."/>
            <person name="Crow J.A."/>
            <person name="Grimwood J."/>
            <person name="Kramer R."/>
            <person name="Lindquist E."/>
            <person name="Lucas S."/>
            <person name="Salamov A."/>
            <person name="McFadden G.I."/>
            <person name="Lane C.E."/>
            <person name="Keeling P.J."/>
            <person name="Gray M.W."/>
            <person name="Grigoriev I.V."/>
            <person name="Archibald J.M."/>
        </authorList>
    </citation>
    <scope>NUCLEOTIDE SEQUENCE</scope>
    <source>
        <strain evidence="2 4">CCMP2712</strain>
    </source>
</reference>
<dbReference type="GeneID" id="17292604"/>
<keyword evidence="4" id="KW-1185">Reference proteome</keyword>
<organism evidence="2">
    <name type="scientific">Guillardia theta (strain CCMP2712)</name>
    <name type="common">Cryptophyte</name>
    <dbReference type="NCBI Taxonomy" id="905079"/>
    <lineage>
        <taxon>Eukaryota</taxon>
        <taxon>Cryptophyceae</taxon>
        <taxon>Pyrenomonadales</taxon>
        <taxon>Geminigeraceae</taxon>
        <taxon>Guillardia</taxon>
    </lineage>
</organism>
<feature type="region of interest" description="Disordered" evidence="1">
    <location>
        <begin position="126"/>
        <end position="146"/>
    </location>
</feature>
<dbReference type="EMBL" id="JH993083">
    <property type="protein sequence ID" value="EKX35829.1"/>
    <property type="molecule type" value="Genomic_DNA"/>
</dbReference>
<dbReference type="AlphaFoldDB" id="L1IIU7"/>
<feature type="region of interest" description="Disordered" evidence="1">
    <location>
        <begin position="192"/>
        <end position="212"/>
    </location>
</feature>
<evidence type="ECO:0000256" key="1">
    <source>
        <dbReference type="SAM" id="MobiDB-lite"/>
    </source>
</evidence>
<feature type="region of interest" description="Disordered" evidence="1">
    <location>
        <begin position="1"/>
        <end position="111"/>
    </location>
</feature>
<dbReference type="PaxDb" id="55529-EKX35829"/>
<evidence type="ECO:0000313" key="4">
    <source>
        <dbReference type="Proteomes" id="UP000011087"/>
    </source>
</evidence>
<evidence type="ECO:0000313" key="2">
    <source>
        <dbReference type="EMBL" id="EKX35829.1"/>
    </source>
</evidence>
<accession>L1IIU7</accession>
<proteinExistence type="predicted"/>
<feature type="compositionally biased region" description="Basic and acidic residues" evidence="1">
    <location>
        <begin position="1"/>
        <end position="12"/>
    </location>
</feature>
<dbReference type="EnsemblProtists" id="EKX35829">
    <property type="protein sequence ID" value="EKX35829"/>
    <property type="gene ID" value="GUITHDRAFT_155379"/>
</dbReference>
<reference evidence="3" key="3">
    <citation type="submission" date="2015-06" db="UniProtKB">
        <authorList>
            <consortium name="EnsemblProtists"/>
        </authorList>
    </citation>
    <scope>IDENTIFICATION</scope>
</reference>